<evidence type="ECO:0000313" key="1">
    <source>
        <dbReference type="EMBL" id="TDP13013.1"/>
    </source>
</evidence>
<evidence type="ECO:0000313" key="2">
    <source>
        <dbReference type="Proteomes" id="UP000295357"/>
    </source>
</evidence>
<name>A0A4R6NAR1_9BURK</name>
<dbReference type="RefSeq" id="WP_133601933.1">
    <property type="nucleotide sequence ID" value="NZ_JAUFPJ010000001.1"/>
</dbReference>
<dbReference type="OrthoDB" id="289296at2"/>
<sequence>MAKPIPRLSPEQIQAVVKTAWEDSPPYNKVLMEHGVGAGALVQLMKRELTSSAFKLWQARAKATKAPTVKARWPYGR</sequence>
<dbReference type="Proteomes" id="UP000295357">
    <property type="component" value="Unassembled WGS sequence"/>
</dbReference>
<gene>
    <name evidence="1" type="ORF">DFR39_101487</name>
</gene>
<proteinExistence type="predicted"/>
<dbReference type="EMBL" id="SNXE01000001">
    <property type="protein sequence ID" value="TDP13013.1"/>
    <property type="molecule type" value="Genomic_DNA"/>
</dbReference>
<keyword evidence="2" id="KW-1185">Reference proteome</keyword>
<organism evidence="1 2">
    <name type="scientific">Roseateles asaccharophilus</name>
    <dbReference type="NCBI Taxonomy" id="582607"/>
    <lineage>
        <taxon>Bacteria</taxon>
        <taxon>Pseudomonadati</taxon>
        <taxon>Pseudomonadota</taxon>
        <taxon>Betaproteobacteria</taxon>
        <taxon>Burkholderiales</taxon>
        <taxon>Sphaerotilaceae</taxon>
        <taxon>Roseateles</taxon>
    </lineage>
</organism>
<dbReference type="Pfam" id="PF10985">
    <property type="entry name" value="DUF2805"/>
    <property type="match status" value="1"/>
</dbReference>
<comment type="caution">
    <text evidence="1">The sequence shown here is derived from an EMBL/GenBank/DDBJ whole genome shotgun (WGS) entry which is preliminary data.</text>
</comment>
<dbReference type="InterPro" id="IPR019882">
    <property type="entry name" value="CHP03643"/>
</dbReference>
<reference evidence="1 2" key="1">
    <citation type="submission" date="2019-03" db="EMBL/GenBank/DDBJ databases">
        <title>Genomic Encyclopedia of Type Strains, Phase IV (KMG-IV): sequencing the most valuable type-strain genomes for metagenomic binning, comparative biology and taxonomic classification.</title>
        <authorList>
            <person name="Goeker M."/>
        </authorList>
    </citation>
    <scope>NUCLEOTIDE SEQUENCE [LARGE SCALE GENOMIC DNA]</scope>
    <source>
        <strain evidence="1 2">DSM 25082</strain>
    </source>
</reference>
<accession>A0A4R6NAR1</accession>
<dbReference type="AlphaFoldDB" id="A0A4R6NAR1"/>
<protein>
    <submittedName>
        <fullName evidence="1">Uncharacterized protein (TIGR03643 family)</fullName>
    </submittedName>
</protein>